<evidence type="ECO:0000256" key="2">
    <source>
        <dbReference type="SAM" id="MobiDB-lite"/>
    </source>
</evidence>
<comment type="caution">
    <text evidence="3">The sequence shown here is derived from an EMBL/GenBank/DDBJ whole genome shotgun (WGS) entry which is preliminary data.</text>
</comment>
<dbReference type="EMBL" id="VPFL01000024">
    <property type="protein sequence ID" value="TXF10661.1"/>
    <property type="molecule type" value="Genomic_DNA"/>
</dbReference>
<feature type="coiled-coil region" evidence="1">
    <location>
        <begin position="85"/>
        <end position="112"/>
    </location>
</feature>
<evidence type="ECO:0000256" key="1">
    <source>
        <dbReference type="SAM" id="Coils"/>
    </source>
</evidence>
<dbReference type="InParanoid" id="A0A5C7EUC4"/>
<gene>
    <name evidence="3" type="ORF">FR698_14050</name>
</gene>
<accession>A0A5C7EUC4</accession>
<feature type="region of interest" description="Disordered" evidence="2">
    <location>
        <begin position="122"/>
        <end position="142"/>
    </location>
</feature>
<sequence>MADRHDDRLPEAKMDVTNLYREEIVTDRKVGTIRVLTPIKSDGSADPGRKVSYVGEAQLLTSVGTLPLSFEIEADNLTDAVAQYGPAAKKALEQAMRELEELRRQAASSLVIPRGGASGLGGGFGPGGLPGGLPGGGKIQLP</sequence>
<protein>
    <recommendedName>
        <fullName evidence="5">Cytoplasmic protein</fullName>
    </recommendedName>
</protein>
<keyword evidence="4" id="KW-1185">Reference proteome</keyword>
<evidence type="ECO:0000313" key="3">
    <source>
        <dbReference type="EMBL" id="TXF10661.1"/>
    </source>
</evidence>
<dbReference type="Proteomes" id="UP000321201">
    <property type="component" value="Unassembled WGS sequence"/>
</dbReference>
<dbReference type="AlphaFoldDB" id="A0A5C7EUC4"/>
<name>A0A5C7EUC4_9PROT</name>
<keyword evidence="1" id="KW-0175">Coiled coil</keyword>
<proteinExistence type="predicted"/>
<dbReference type="RefSeq" id="WP_147800834.1">
    <property type="nucleotide sequence ID" value="NZ_VPFL01000024.1"/>
</dbReference>
<evidence type="ECO:0008006" key="5">
    <source>
        <dbReference type="Google" id="ProtNLM"/>
    </source>
</evidence>
<organism evidence="3 4">
    <name type="scientific">Pelomicrobium methylotrophicum</name>
    <dbReference type="NCBI Taxonomy" id="2602750"/>
    <lineage>
        <taxon>Bacteria</taxon>
        <taxon>Pseudomonadati</taxon>
        <taxon>Pseudomonadota</taxon>
        <taxon>Hydrogenophilia</taxon>
        <taxon>Hydrogenophilia incertae sedis</taxon>
        <taxon>Pelomicrobium</taxon>
    </lineage>
</organism>
<dbReference type="OrthoDB" id="9792397at2"/>
<evidence type="ECO:0000313" key="4">
    <source>
        <dbReference type="Proteomes" id="UP000321201"/>
    </source>
</evidence>
<reference evidence="3 4" key="1">
    <citation type="submission" date="2019-08" db="EMBL/GenBank/DDBJ databases">
        <title>Pelomicrobium methylotrophicum gen. nov., sp. nov. a moderately thermophilic, facultatively anaerobic, lithoautotrophic and methylotrophic bacterium isolated from a terrestrial mud volcano.</title>
        <authorList>
            <person name="Slobodkina G.B."/>
            <person name="Merkel A.Y."/>
            <person name="Slobodkin A.I."/>
        </authorList>
    </citation>
    <scope>NUCLEOTIDE SEQUENCE [LARGE SCALE GENOMIC DNA]</scope>
    <source>
        <strain evidence="3 4">SM250</strain>
    </source>
</reference>